<keyword evidence="6 9" id="KW-1133">Transmembrane helix</keyword>
<dbReference type="GO" id="GO:0016763">
    <property type="term" value="F:pentosyltransferase activity"/>
    <property type="evidence" value="ECO:0007669"/>
    <property type="project" value="TreeGrafter"/>
</dbReference>
<dbReference type="PANTHER" id="PTHR33908">
    <property type="entry name" value="MANNOSYLTRANSFERASE YKCB-RELATED"/>
    <property type="match status" value="1"/>
</dbReference>
<organism evidence="11 12">
    <name type="scientific">Frankia alni (strain DSM 45986 / CECT 9034 / ACN14a)</name>
    <dbReference type="NCBI Taxonomy" id="326424"/>
    <lineage>
        <taxon>Bacteria</taxon>
        <taxon>Bacillati</taxon>
        <taxon>Actinomycetota</taxon>
        <taxon>Actinomycetes</taxon>
        <taxon>Frankiales</taxon>
        <taxon>Frankiaceae</taxon>
        <taxon>Frankia</taxon>
    </lineage>
</organism>
<dbReference type="EMBL" id="CT573213">
    <property type="protein sequence ID" value="CAJ60492.1"/>
    <property type="molecule type" value="Genomic_DNA"/>
</dbReference>
<dbReference type="InterPro" id="IPR050297">
    <property type="entry name" value="LipidA_mod_glycosyltrf_83"/>
</dbReference>
<evidence type="ECO:0000256" key="2">
    <source>
        <dbReference type="ARBA" id="ARBA00022475"/>
    </source>
</evidence>
<feature type="transmembrane region" description="Helical" evidence="9">
    <location>
        <begin position="209"/>
        <end position="238"/>
    </location>
</feature>
<keyword evidence="3" id="KW-0328">Glycosyltransferase</keyword>
<name>Q0RPN9_FRAAA</name>
<feature type="transmembrane region" description="Helical" evidence="9">
    <location>
        <begin position="399"/>
        <end position="420"/>
    </location>
</feature>
<dbReference type="Proteomes" id="UP000000657">
    <property type="component" value="Chromosome"/>
</dbReference>
<evidence type="ECO:0000256" key="6">
    <source>
        <dbReference type="ARBA" id="ARBA00022989"/>
    </source>
</evidence>
<evidence type="ECO:0000256" key="7">
    <source>
        <dbReference type="ARBA" id="ARBA00023136"/>
    </source>
</evidence>
<feature type="transmembrane region" description="Helical" evidence="9">
    <location>
        <begin position="366"/>
        <end position="387"/>
    </location>
</feature>
<evidence type="ECO:0000256" key="8">
    <source>
        <dbReference type="SAM" id="MobiDB-lite"/>
    </source>
</evidence>
<keyword evidence="12" id="KW-1185">Reference proteome</keyword>
<feature type="region of interest" description="Disordered" evidence="8">
    <location>
        <begin position="656"/>
        <end position="685"/>
    </location>
</feature>
<dbReference type="AlphaFoldDB" id="Q0RPN9"/>
<dbReference type="Pfam" id="PF25230">
    <property type="entry name" value="DUF7846"/>
    <property type="match status" value="1"/>
</dbReference>
<accession>Q0RPN9</accession>
<evidence type="ECO:0000256" key="1">
    <source>
        <dbReference type="ARBA" id="ARBA00004651"/>
    </source>
</evidence>
<keyword evidence="5 9" id="KW-0812">Transmembrane</keyword>
<feature type="transmembrane region" description="Helical" evidence="9">
    <location>
        <begin position="432"/>
        <end position="458"/>
    </location>
</feature>
<proteinExistence type="predicted"/>
<evidence type="ECO:0000256" key="5">
    <source>
        <dbReference type="ARBA" id="ARBA00022692"/>
    </source>
</evidence>
<evidence type="ECO:0000256" key="9">
    <source>
        <dbReference type="SAM" id="Phobius"/>
    </source>
</evidence>
<comment type="subcellular location">
    <subcellularLocation>
        <location evidence="1">Cell membrane</location>
        <topology evidence="1">Multi-pass membrane protein</topology>
    </subcellularLocation>
</comment>
<evidence type="ECO:0000256" key="3">
    <source>
        <dbReference type="ARBA" id="ARBA00022676"/>
    </source>
</evidence>
<feature type="transmembrane region" description="Helical" evidence="9">
    <location>
        <begin position="300"/>
        <end position="319"/>
    </location>
</feature>
<dbReference type="InterPro" id="IPR057168">
    <property type="entry name" value="DUF7846"/>
</dbReference>
<dbReference type="PANTHER" id="PTHR33908:SF11">
    <property type="entry name" value="MEMBRANE PROTEIN"/>
    <property type="match status" value="1"/>
</dbReference>
<dbReference type="HOGENOM" id="CLU_367919_0_0_11"/>
<evidence type="ECO:0000256" key="4">
    <source>
        <dbReference type="ARBA" id="ARBA00022679"/>
    </source>
</evidence>
<dbReference type="GO" id="GO:0009103">
    <property type="term" value="P:lipopolysaccharide biosynthetic process"/>
    <property type="evidence" value="ECO:0007669"/>
    <property type="project" value="UniProtKB-ARBA"/>
</dbReference>
<feature type="region of interest" description="Disordered" evidence="8">
    <location>
        <begin position="1"/>
        <end position="49"/>
    </location>
</feature>
<keyword evidence="7 9" id="KW-0472">Membrane</keyword>
<keyword evidence="4" id="KW-0808">Transferase</keyword>
<gene>
    <name evidence="11" type="ordered locus">FRAAL1841</name>
</gene>
<feature type="domain" description="DUF7846" evidence="10">
    <location>
        <begin position="520"/>
        <end position="644"/>
    </location>
</feature>
<feature type="region of interest" description="Disordered" evidence="8">
    <location>
        <begin position="744"/>
        <end position="774"/>
    </location>
</feature>
<reference evidence="11 12" key="1">
    <citation type="journal article" date="2007" name="Genome Res.">
        <title>Genome characteristics of facultatively symbiotic Frankia sp. strains reflect host range and host plant biogeography.</title>
        <authorList>
            <person name="Normand P."/>
            <person name="Lapierre P."/>
            <person name="Tisa L.S."/>
            <person name="Gogarten J.P."/>
            <person name="Alloisio N."/>
            <person name="Bagnarol E."/>
            <person name="Bassi C.A."/>
            <person name="Berry A.M."/>
            <person name="Bickhart D.M."/>
            <person name="Choisne N."/>
            <person name="Couloux A."/>
            <person name="Cournoyer B."/>
            <person name="Cruveiller S."/>
            <person name="Daubin V."/>
            <person name="Demange N."/>
            <person name="Francino M.P."/>
            <person name="Goltsman E."/>
            <person name="Huang Y."/>
            <person name="Kopp O.R."/>
            <person name="Labarre L."/>
            <person name="Lapidus A."/>
            <person name="Lavire C."/>
            <person name="Marechal J."/>
            <person name="Martinez M."/>
            <person name="Mastronunzio J.E."/>
            <person name="Mullin B.C."/>
            <person name="Niemann J."/>
            <person name="Pujic P."/>
            <person name="Rawnsley T."/>
            <person name="Rouy Z."/>
            <person name="Schenowitz C."/>
            <person name="Sellstedt A."/>
            <person name="Tavares F."/>
            <person name="Tomkins J.P."/>
            <person name="Vallenet D."/>
            <person name="Valverde C."/>
            <person name="Wall L.G."/>
            <person name="Wang Y."/>
            <person name="Medigue C."/>
            <person name="Benson D.R."/>
        </authorList>
    </citation>
    <scope>NUCLEOTIDE SEQUENCE [LARGE SCALE GENOMIC DNA]</scope>
    <source>
        <strain evidence="12">DSM 45986 / CECT 9034 / ACN14a</strain>
    </source>
</reference>
<protein>
    <recommendedName>
        <fullName evidence="10">DUF7846 domain-containing protein</fullName>
    </recommendedName>
</protein>
<dbReference type="eggNOG" id="COG1807">
    <property type="taxonomic scope" value="Bacteria"/>
</dbReference>
<feature type="transmembrane region" description="Helical" evidence="9">
    <location>
        <begin position="465"/>
        <end position="487"/>
    </location>
</feature>
<sequence length="774" mass="79959">MTPISIGGVDLPPAPSAALGTVPGVSSPHESRRPAPAPAEPDSGLVPPAVPAQRAVRGRVPAGGGGGPGGDALGRRLWGRLAVAPAAARYVAVLAVLSAVAAVVLRHTVFPLLSVNNDEGIYLLHARTLAEGRLFPPAPRPAQSYLPWLGTVVDDHYVLKYTPFVPAVFAASLFVAGSIDPALAVIAAAAVVVTYLLGVELSGSRRVAALAATLLALSPLVLLQSAMVLSYLPALVLLQATVLGVLRGRRSHRAPPVVGAGVALGVAAAVRPYDVVLLLAPLAVWLLVASAGRRWWLLRWLMCGLAAPVVIVLLTNAAATGNPLRLPFALLEPDDRIGFGLRKLYPADGRHDFGLTDGLSSVGDHLWLLGGWAFGGVVLAAASLAAAARRRLSAPAAMLGLGGLVFLIGYVGFWGAWNAAELWGGIRFVGPFYMVAVLVPLVHLGAIGCAWGAAALVARGRRLGFAAFVPVVAAVVALTIVVLTGAVRDNLALTGNDRDLRAMLRRLPDRPLVFVAANPAFLGHPTPVTANGPDLDDPVLYAIARGVDDLTVVADHPERPAYLLRLAPAYDRSPGSPSTARVERLAVRAGDRVAATVAVAAGAAPPRSRSARLVLTAGRDRLSLPVDPRTATSLTFTIDDDGLDVNDLAVNNAAVNDPAVDDHDTGSARAGAARRPPARPTATVVRGGRGTSVTVTLYATDRLGRERTVDQQILPVRLAAGRGAPDRDEPAVTVLGSVGQVDEVGTGARPPLRVTLADAGGARGAKPRTGGRAE</sequence>
<feature type="compositionally biased region" description="Low complexity" evidence="8">
    <location>
        <begin position="668"/>
        <end position="685"/>
    </location>
</feature>
<feature type="transmembrane region" description="Helical" evidence="9">
    <location>
        <begin position="164"/>
        <end position="197"/>
    </location>
</feature>
<keyword evidence="2" id="KW-1003">Cell membrane</keyword>
<dbReference type="KEGG" id="fal:FRAAL1841"/>
<dbReference type="GO" id="GO:0005886">
    <property type="term" value="C:plasma membrane"/>
    <property type="evidence" value="ECO:0007669"/>
    <property type="project" value="UniProtKB-SubCell"/>
</dbReference>
<feature type="transmembrane region" description="Helical" evidence="9">
    <location>
        <begin position="86"/>
        <end position="105"/>
    </location>
</feature>
<evidence type="ECO:0000313" key="12">
    <source>
        <dbReference type="Proteomes" id="UP000000657"/>
    </source>
</evidence>
<evidence type="ECO:0000313" key="11">
    <source>
        <dbReference type="EMBL" id="CAJ60492.1"/>
    </source>
</evidence>
<evidence type="ECO:0000259" key="10">
    <source>
        <dbReference type="Pfam" id="PF25230"/>
    </source>
</evidence>
<feature type="transmembrane region" description="Helical" evidence="9">
    <location>
        <begin position="258"/>
        <end position="288"/>
    </location>
</feature>